<dbReference type="RefSeq" id="WP_189446753.1">
    <property type="nucleotide sequence ID" value="NZ_BMXY01000001.1"/>
</dbReference>
<gene>
    <name evidence="1" type="ORF">GCM10008101_05060</name>
</gene>
<name>A0ABQ3BTH5_9GAMM</name>
<dbReference type="InterPro" id="IPR021725">
    <property type="entry name" value="Cdd1"/>
</dbReference>
<comment type="caution">
    <text evidence="1">The sequence shown here is derived from an EMBL/GenBank/DDBJ whole genome shotgun (WGS) entry which is preliminary data.</text>
</comment>
<accession>A0ABQ3BTH5</accession>
<sequence>MHPARVDRARLRVLTDLPNVGPSIAGDLRRIGVETPAQLAGQSPLALYERLCEVTGIRHDPCVLDVFMSITCFVDGGPSLPWWDYTAERKALLAR</sequence>
<dbReference type="Proteomes" id="UP000643403">
    <property type="component" value="Unassembled WGS sequence"/>
</dbReference>
<evidence type="ECO:0008006" key="3">
    <source>
        <dbReference type="Google" id="ProtNLM"/>
    </source>
</evidence>
<dbReference type="Pfam" id="PF11731">
    <property type="entry name" value="Cdd1"/>
    <property type="match status" value="1"/>
</dbReference>
<dbReference type="EMBL" id="BMXY01000001">
    <property type="protein sequence ID" value="GGZ54706.1"/>
    <property type="molecule type" value="Genomic_DNA"/>
</dbReference>
<reference evidence="2" key="1">
    <citation type="journal article" date="2019" name="Int. J. Syst. Evol. Microbiol.">
        <title>The Global Catalogue of Microorganisms (GCM) 10K type strain sequencing project: providing services to taxonomists for standard genome sequencing and annotation.</title>
        <authorList>
            <consortium name="The Broad Institute Genomics Platform"/>
            <consortium name="The Broad Institute Genome Sequencing Center for Infectious Disease"/>
            <person name="Wu L."/>
            <person name="Ma J."/>
        </authorList>
    </citation>
    <scope>NUCLEOTIDE SEQUENCE [LARGE SCALE GENOMIC DNA]</scope>
    <source>
        <strain evidence="2">KCTC 22558</strain>
    </source>
</reference>
<keyword evidence="2" id="KW-1185">Reference proteome</keyword>
<dbReference type="Gene3D" id="1.10.150.20">
    <property type="entry name" value="5' to 3' exonuclease, C-terminal subdomain"/>
    <property type="match status" value="1"/>
</dbReference>
<evidence type="ECO:0000313" key="1">
    <source>
        <dbReference type="EMBL" id="GGZ54706.1"/>
    </source>
</evidence>
<protein>
    <recommendedName>
        <fullName evidence="3">Pathogenicity locus</fullName>
    </recommendedName>
</protein>
<organism evidence="1 2">
    <name type="scientific">Cognatilysobacter xinjiangensis</name>
    <dbReference type="NCBI Taxonomy" id="546892"/>
    <lineage>
        <taxon>Bacteria</taxon>
        <taxon>Pseudomonadati</taxon>
        <taxon>Pseudomonadota</taxon>
        <taxon>Gammaproteobacteria</taxon>
        <taxon>Lysobacterales</taxon>
        <taxon>Lysobacteraceae</taxon>
        <taxon>Cognatilysobacter</taxon>
    </lineage>
</organism>
<proteinExistence type="predicted"/>
<evidence type="ECO:0000313" key="2">
    <source>
        <dbReference type="Proteomes" id="UP000643403"/>
    </source>
</evidence>